<evidence type="ECO:0000313" key="2">
    <source>
        <dbReference type="EMBL" id="QEK51327.1"/>
    </source>
</evidence>
<accession>A0A5C0VH03</accession>
<dbReference type="AlphaFoldDB" id="A0A5C0VH03"/>
<dbReference type="Pfam" id="PF13524">
    <property type="entry name" value="Glyco_trans_1_2"/>
    <property type="match status" value="1"/>
</dbReference>
<feature type="domain" description="Spore protein YkvP/CgeB glycosyl transferase-like" evidence="1">
    <location>
        <begin position="204"/>
        <end position="354"/>
    </location>
</feature>
<dbReference type="EMBL" id="CP043329">
    <property type="protein sequence ID" value="QEK51327.1"/>
    <property type="molecule type" value="Genomic_DNA"/>
</dbReference>
<gene>
    <name evidence="2" type="ORF">FYC62_06340</name>
</gene>
<dbReference type="PANTHER" id="PTHR45947">
    <property type="entry name" value="SULFOQUINOVOSYL TRANSFERASE SQD2"/>
    <property type="match status" value="1"/>
</dbReference>
<dbReference type="SUPFAM" id="SSF53756">
    <property type="entry name" value="UDP-Glycosyltransferase/glycogen phosphorylase"/>
    <property type="match status" value="1"/>
</dbReference>
<dbReference type="KEGG" id="pej:FYC62_06340"/>
<protein>
    <submittedName>
        <fullName evidence="2">Glycosyltransferase</fullName>
    </submittedName>
</protein>
<evidence type="ECO:0000259" key="1">
    <source>
        <dbReference type="Pfam" id="PF13524"/>
    </source>
</evidence>
<keyword evidence="2" id="KW-0808">Transferase</keyword>
<reference evidence="2 3" key="1">
    <citation type="submission" date="2019-08" db="EMBL/GenBank/DDBJ databases">
        <title>Pedobacter sp. nov., isolated from Han river, South Korea.</title>
        <authorList>
            <person name="Lee D.-H."/>
            <person name="Kim Y.-S."/>
            <person name="Hwang E.-M."/>
            <person name="Le Tran T.C."/>
            <person name="Cha C.-J."/>
        </authorList>
    </citation>
    <scope>NUCLEOTIDE SEQUENCE [LARGE SCALE GENOMIC DNA]</scope>
    <source>
        <strain evidence="2 3">CJ43</strain>
    </source>
</reference>
<sequence length="366" mass="42524">MKIILFYHSLISDWNHGNAHFLRGICTELIRCGHEVTVMEPEDNWSLKNLLETRGDVIWDEFEHFYPKLKTRFYNPQNPDFSEALLFADLVLVHEWNEHHIVKILGTLKQQFGYKLLFHDTHHRAVTDKDGIADYDLSKYDGVLAFGNVIRDLYLQNKWAKKAWTWHEAADTEIFKPLAGIAKTGDLVWVGNWGDDERTEELIEFLIKPVQTLGLKATMYGVRYPEHALKLLQEAGIHYGGYIPSYQVPQVFAQHRFTVHIPRRPYTQFLPGIPTIRPFEALACGIPLISAPWQDTENLFQVGDDFLMVKNGEEMIQTMQQLLANENLQKKLSKQGLETIAKKHNCQQRVKELINIYDQINEKIII</sequence>
<organism evidence="2 3">
    <name type="scientific">Pedobacter aquae</name>
    <dbReference type="NCBI Taxonomy" id="2605747"/>
    <lineage>
        <taxon>Bacteria</taxon>
        <taxon>Pseudomonadati</taxon>
        <taxon>Bacteroidota</taxon>
        <taxon>Sphingobacteriia</taxon>
        <taxon>Sphingobacteriales</taxon>
        <taxon>Sphingobacteriaceae</taxon>
        <taxon>Pedobacter</taxon>
    </lineage>
</organism>
<evidence type="ECO:0000313" key="3">
    <source>
        <dbReference type="Proteomes" id="UP000323653"/>
    </source>
</evidence>
<dbReference type="Gene3D" id="3.40.50.2000">
    <property type="entry name" value="Glycogen Phosphorylase B"/>
    <property type="match status" value="2"/>
</dbReference>
<dbReference type="GO" id="GO:0016757">
    <property type="term" value="F:glycosyltransferase activity"/>
    <property type="evidence" value="ECO:0007669"/>
    <property type="project" value="TreeGrafter"/>
</dbReference>
<name>A0A5C0VH03_9SPHI</name>
<dbReference type="RefSeq" id="WP_149074343.1">
    <property type="nucleotide sequence ID" value="NZ_CP043329.1"/>
</dbReference>
<dbReference type="CDD" id="cd03801">
    <property type="entry name" value="GT4_PimA-like"/>
    <property type="match status" value="1"/>
</dbReference>
<keyword evidence="3" id="KW-1185">Reference proteome</keyword>
<dbReference type="InterPro" id="IPR050194">
    <property type="entry name" value="Glycosyltransferase_grp1"/>
</dbReference>
<dbReference type="InterPro" id="IPR055259">
    <property type="entry name" value="YkvP/CgeB_Glyco_trans-like"/>
</dbReference>
<dbReference type="Proteomes" id="UP000323653">
    <property type="component" value="Chromosome"/>
</dbReference>
<dbReference type="PANTHER" id="PTHR45947:SF3">
    <property type="entry name" value="SULFOQUINOVOSYL TRANSFERASE SQD2"/>
    <property type="match status" value="1"/>
</dbReference>
<proteinExistence type="predicted"/>